<dbReference type="PANTHER" id="PTHR43329">
    <property type="entry name" value="EPOXIDE HYDROLASE"/>
    <property type="match status" value="1"/>
</dbReference>
<dbReference type="InterPro" id="IPR000073">
    <property type="entry name" value="AB_hydrolase_1"/>
</dbReference>
<dbReference type="SUPFAM" id="SSF53474">
    <property type="entry name" value="alpha/beta-Hydrolases"/>
    <property type="match status" value="1"/>
</dbReference>
<protein>
    <submittedName>
        <fullName evidence="3">Alpha/beta hydrolase</fullName>
    </submittedName>
</protein>
<dbReference type="InterPro" id="IPR029058">
    <property type="entry name" value="AB_hydrolase_fold"/>
</dbReference>
<dbReference type="Gene3D" id="3.40.50.1820">
    <property type="entry name" value="alpha/beta hydrolase"/>
    <property type="match status" value="1"/>
</dbReference>
<evidence type="ECO:0000256" key="1">
    <source>
        <dbReference type="ARBA" id="ARBA00022801"/>
    </source>
</evidence>
<keyword evidence="1 3" id="KW-0378">Hydrolase</keyword>
<evidence type="ECO:0000259" key="2">
    <source>
        <dbReference type="Pfam" id="PF00561"/>
    </source>
</evidence>
<dbReference type="PRINTS" id="PR00412">
    <property type="entry name" value="EPOXHYDRLASE"/>
</dbReference>
<dbReference type="InterPro" id="IPR000639">
    <property type="entry name" value="Epox_hydrolase-like"/>
</dbReference>
<feature type="domain" description="AB hydrolase-1" evidence="2">
    <location>
        <begin position="26"/>
        <end position="308"/>
    </location>
</feature>
<evidence type="ECO:0000313" key="3">
    <source>
        <dbReference type="EMBL" id="SOZ72903.1"/>
    </source>
</evidence>
<proteinExistence type="predicted"/>
<organism evidence="3">
    <name type="scientific">Cupriavidus taiwanensis</name>
    <dbReference type="NCBI Taxonomy" id="164546"/>
    <lineage>
        <taxon>Bacteria</taxon>
        <taxon>Pseudomonadati</taxon>
        <taxon>Pseudomonadota</taxon>
        <taxon>Betaproteobacteria</taxon>
        <taxon>Burkholderiales</taxon>
        <taxon>Burkholderiaceae</taxon>
        <taxon>Cupriavidus</taxon>
    </lineage>
</organism>
<name>A0A375E9N4_9BURK</name>
<gene>
    <name evidence="3" type="ORF">CBM2613_B50051</name>
</gene>
<dbReference type="Pfam" id="PF00561">
    <property type="entry name" value="Abhydrolase_1"/>
    <property type="match status" value="1"/>
</dbReference>
<dbReference type="RefSeq" id="WP_116331780.1">
    <property type="nucleotide sequence ID" value="NZ_LT992560.1"/>
</dbReference>
<dbReference type="Proteomes" id="UP000256952">
    <property type="component" value="Chromosome CBM2613_b"/>
</dbReference>
<dbReference type="AlphaFoldDB" id="A0A375E9N4"/>
<accession>A0A375E9N4</accession>
<dbReference type="PRINTS" id="PR00111">
    <property type="entry name" value="ABHYDROLASE"/>
</dbReference>
<dbReference type="EMBL" id="OFTH01000047">
    <property type="protein sequence ID" value="SOZ72903.1"/>
    <property type="molecule type" value="Genomic_DNA"/>
</dbReference>
<sequence length="331" mass="38009">MTGNWRHDYAFVNGIRMHYVEQGEGPLVLLCHGWPESWYSWRHQIPTLADTGFRVVAPDLRGYGDTEKPLEVEAYDVLTLASDLVALVNALGEEHAILVGHDWGSMLAATASLLRPDMFRALALLSVPFMPRRRIRPAAQFHTLTQERHFYQDYFQPIGRIESEVEADMHRAMLGILYTGSAACREHPEHRRKGFITFEKSTRFVDNLAIPESLPSWLTNEDLETFVDQFSRGGFAGPINWYRNIDRNWTLTAFLDGARIQQPTMFAAGESDGVIRMAKMEYETLEINVPKLWKKTLIRDAGHWLQQEQPHETSQLLIEFLQQPQVISQLS</sequence>
<reference evidence="3" key="1">
    <citation type="submission" date="2018-01" db="EMBL/GenBank/DDBJ databases">
        <authorList>
            <person name="Clerissi C."/>
        </authorList>
    </citation>
    <scope>NUCLEOTIDE SEQUENCE</scope>
    <source>
        <strain evidence="3">Cupriavidus taiwanensis STM 8556</strain>
    </source>
</reference>
<dbReference type="GO" id="GO:0016787">
    <property type="term" value="F:hydrolase activity"/>
    <property type="evidence" value="ECO:0007669"/>
    <property type="project" value="UniProtKB-KW"/>
</dbReference>
<comment type="caution">
    <text evidence="3">The sequence shown here is derived from an EMBL/GenBank/DDBJ whole genome shotgun (WGS) entry which is preliminary data.</text>
</comment>